<dbReference type="PANTHER" id="PTHR24321:SF8">
    <property type="entry name" value="ESTRADIOL 17-BETA-DEHYDROGENASE 8-RELATED"/>
    <property type="match status" value="1"/>
</dbReference>
<dbReference type="SUPFAM" id="SSF51735">
    <property type="entry name" value="NAD(P)-binding Rossmann-fold domains"/>
    <property type="match status" value="1"/>
</dbReference>
<dbReference type="GO" id="GO:0016491">
    <property type="term" value="F:oxidoreductase activity"/>
    <property type="evidence" value="ECO:0007669"/>
    <property type="project" value="UniProtKB-KW"/>
</dbReference>
<organism evidence="3 4">
    <name type="scientific">Allofrancisella inopinata</name>
    <dbReference type="NCBI Taxonomy" id="1085647"/>
    <lineage>
        <taxon>Bacteria</taxon>
        <taxon>Pseudomonadati</taxon>
        <taxon>Pseudomonadota</taxon>
        <taxon>Gammaproteobacteria</taxon>
        <taxon>Thiotrichales</taxon>
        <taxon>Francisellaceae</taxon>
        <taxon>Allofrancisella</taxon>
    </lineage>
</organism>
<dbReference type="CDD" id="cd05233">
    <property type="entry name" value="SDR_c"/>
    <property type="match status" value="1"/>
</dbReference>
<evidence type="ECO:0000313" key="4">
    <source>
        <dbReference type="Proteomes" id="UP000502004"/>
    </source>
</evidence>
<gene>
    <name evidence="3" type="ORF">E4K63_04220</name>
</gene>
<dbReference type="AlphaFoldDB" id="A0AAE7CRA3"/>
<reference evidence="3 4" key="1">
    <citation type="submission" date="2019-03" db="EMBL/GenBank/DDBJ databases">
        <title>Complete Genome Sequence of Allofrancisella inopinata Strain SYSU YG23 Isolated from Water-Cooling Systems in China.</title>
        <authorList>
            <person name="Ohrman C."/>
            <person name="Uneklint I."/>
            <person name="Sjodin A."/>
        </authorList>
    </citation>
    <scope>NUCLEOTIDE SEQUENCE [LARGE SCALE GENOMIC DNA]</scope>
    <source>
        <strain evidence="3 4">SYSU YG23</strain>
    </source>
</reference>
<keyword evidence="4" id="KW-1185">Reference proteome</keyword>
<evidence type="ECO:0000256" key="1">
    <source>
        <dbReference type="ARBA" id="ARBA00006484"/>
    </source>
</evidence>
<evidence type="ECO:0000256" key="2">
    <source>
        <dbReference type="ARBA" id="ARBA00023002"/>
    </source>
</evidence>
<dbReference type="InterPro" id="IPR036291">
    <property type="entry name" value="NAD(P)-bd_dom_sf"/>
</dbReference>
<name>A0AAE7CRA3_9GAMM</name>
<dbReference type="PRINTS" id="PR00081">
    <property type="entry name" value="GDHRDH"/>
</dbReference>
<dbReference type="Gene3D" id="3.40.50.720">
    <property type="entry name" value="NAD(P)-binding Rossmann-like Domain"/>
    <property type="match status" value="1"/>
</dbReference>
<dbReference type="KEGG" id="aii:E4K63_04220"/>
<protein>
    <submittedName>
        <fullName evidence="3">SDR family oxidoreductase</fullName>
    </submittedName>
</protein>
<sequence length="243" mass="26992">MRNYLVTGGSKGVGKAVVDLLLQQEENYIINLDILEPELNLPNLNYIKIDLTNHSQIKTAIESLPPEISFDGIFLNAGMLIKGSIFDLEIEEIQKVLNLNVWANIYIIKALKGKLKKEASIVFNGSDQCFIAKPNSFAYTLSKGAIAQMTKSLALDLAKDYIRVNTVCPGTVDTQLYRSIIKRYADNQGIEMKVAHSAEEQEFPLGRIAQPQEIAELVYFLLCDKSKFMTGGLIPIDGGYTAK</sequence>
<comment type="similarity">
    <text evidence="1">Belongs to the short-chain dehydrogenases/reductases (SDR) family.</text>
</comment>
<proteinExistence type="inferred from homology"/>
<dbReference type="Pfam" id="PF13561">
    <property type="entry name" value="adh_short_C2"/>
    <property type="match status" value="1"/>
</dbReference>
<keyword evidence="2" id="KW-0560">Oxidoreductase</keyword>
<dbReference type="RefSeq" id="WP_133942195.1">
    <property type="nucleotide sequence ID" value="NZ_CP038241.1"/>
</dbReference>
<evidence type="ECO:0000313" key="3">
    <source>
        <dbReference type="EMBL" id="QIV96074.1"/>
    </source>
</evidence>
<dbReference type="PANTHER" id="PTHR24321">
    <property type="entry name" value="DEHYDROGENASES, SHORT CHAIN"/>
    <property type="match status" value="1"/>
</dbReference>
<dbReference type="EMBL" id="CP038241">
    <property type="protein sequence ID" value="QIV96074.1"/>
    <property type="molecule type" value="Genomic_DNA"/>
</dbReference>
<dbReference type="InterPro" id="IPR002347">
    <property type="entry name" value="SDR_fam"/>
</dbReference>
<accession>A0AAE7CRA3</accession>
<dbReference type="Proteomes" id="UP000502004">
    <property type="component" value="Chromosome"/>
</dbReference>